<evidence type="ECO:0000313" key="5">
    <source>
        <dbReference type="Proteomes" id="UP001138708"/>
    </source>
</evidence>
<accession>A0A9X9WIP6</accession>
<gene>
    <name evidence="3" type="ORF">GWK15_07180</name>
    <name evidence="2" type="ORF">GXW75_13175</name>
</gene>
<keyword evidence="4" id="KW-1185">Reference proteome</keyword>
<dbReference type="RefSeq" id="WP_168040593.1">
    <property type="nucleotide sequence ID" value="NZ_JAAEDK010000027.1"/>
</dbReference>
<dbReference type="EMBL" id="JAAEDK010000027">
    <property type="protein sequence ID" value="MBR0660206.1"/>
    <property type="molecule type" value="Genomic_DNA"/>
</dbReference>
<dbReference type="EMBL" id="JAAVUP010000002">
    <property type="protein sequence ID" value="NKE16719.1"/>
    <property type="molecule type" value="Genomic_DNA"/>
</dbReference>
<comment type="caution">
    <text evidence="2">The sequence shown here is derived from an EMBL/GenBank/DDBJ whole genome shotgun (WGS) entry which is preliminary data.</text>
</comment>
<protein>
    <recommendedName>
        <fullName evidence="1">PIN domain-containing protein</fullName>
    </recommendedName>
</protein>
<dbReference type="AlphaFoldDB" id="A0A9X9WIP6"/>
<dbReference type="InterPro" id="IPR002716">
    <property type="entry name" value="PIN_dom"/>
</dbReference>
<feature type="domain" description="PIN" evidence="1">
    <location>
        <begin position="31"/>
        <end position="164"/>
    </location>
</feature>
<reference evidence="2" key="3">
    <citation type="journal article" date="2021" name="Syst. Appl. Microbiol.">
        <title>Roseomonas hellenica sp. nov., isolated from roots of wild-growing Alkanna tinctoria.</title>
        <authorList>
            <person name="Rat A."/>
            <person name="Naranjo H.D."/>
            <person name="Lebbe L."/>
            <person name="Cnockaert M."/>
            <person name="Krigas N."/>
            <person name="Grigoriadou K."/>
            <person name="Maloupa E."/>
            <person name="Willems A."/>
        </authorList>
    </citation>
    <scope>NUCLEOTIDE SEQUENCE</scope>
    <source>
        <strain evidence="2">LMG 31161</strain>
    </source>
</reference>
<name>A0A9X9WIP6_9PROT</name>
<dbReference type="SUPFAM" id="SSF88723">
    <property type="entry name" value="PIN domain-like"/>
    <property type="match status" value="1"/>
</dbReference>
<evidence type="ECO:0000313" key="3">
    <source>
        <dbReference type="EMBL" id="NKE16719.1"/>
    </source>
</evidence>
<proteinExistence type="predicted"/>
<evidence type="ECO:0000259" key="1">
    <source>
        <dbReference type="Pfam" id="PF01850"/>
    </source>
</evidence>
<dbReference type="InterPro" id="IPR029060">
    <property type="entry name" value="PIN-like_dom_sf"/>
</dbReference>
<dbReference type="Pfam" id="PF01850">
    <property type="entry name" value="PIN"/>
    <property type="match status" value="1"/>
</dbReference>
<dbReference type="Proteomes" id="UP000746741">
    <property type="component" value="Unassembled WGS sequence"/>
</dbReference>
<dbReference type="Proteomes" id="UP001138708">
    <property type="component" value="Unassembled WGS sequence"/>
</dbReference>
<reference evidence="3 4" key="2">
    <citation type="submission" date="2020-02" db="EMBL/GenBank/DDBJ databases">
        <authorList>
            <person name="Sun Q."/>
            <person name="Inoue M."/>
        </authorList>
    </citation>
    <scope>NUCLEOTIDE SEQUENCE [LARGE SCALE GENOMIC DNA]</scope>
    <source>
        <strain evidence="3 4">KCTC 22478</strain>
    </source>
</reference>
<sequence length="198" mass="20825">MAPNVDAPLQHRPKEALLHIEADAPLSDPLLLDANAIGRILLGKAPPILRARLEAGDAWMAAPGASEVEHLIARLDPTKPDSARTIAKLRDMLDQVAPTHILVPDAAAWSAAARMAGTIVRRNGGPTRKVAPGERIELVNDCLTAIVTAAAGGTVVTNDLDFDLIQQLMPDLRVVFFGHAIEAGPASEGTGQATGPRI</sequence>
<organism evidence="2 5">
    <name type="scientific">Neoroseomonas oryzicola</name>
    <dbReference type="NCBI Taxonomy" id="535904"/>
    <lineage>
        <taxon>Bacteria</taxon>
        <taxon>Pseudomonadati</taxon>
        <taxon>Pseudomonadota</taxon>
        <taxon>Alphaproteobacteria</taxon>
        <taxon>Acetobacterales</taxon>
        <taxon>Acetobacteraceae</taxon>
        <taxon>Neoroseomonas</taxon>
    </lineage>
</organism>
<evidence type="ECO:0000313" key="4">
    <source>
        <dbReference type="Proteomes" id="UP000746741"/>
    </source>
</evidence>
<evidence type="ECO:0000313" key="2">
    <source>
        <dbReference type="EMBL" id="MBR0660206.1"/>
    </source>
</evidence>
<dbReference type="Gene3D" id="3.40.50.1010">
    <property type="entry name" value="5'-nuclease"/>
    <property type="match status" value="1"/>
</dbReference>
<reference evidence="2" key="1">
    <citation type="submission" date="2020-01" db="EMBL/GenBank/DDBJ databases">
        <authorList>
            <person name="Rat A."/>
        </authorList>
    </citation>
    <scope>NUCLEOTIDE SEQUENCE</scope>
    <source>
        <strain evidence="2">LMG 31161</strain>
    </source>
</reference>